<dbReference type="OrthoDB" id="6590152at2"/>
<protein>
    <submittedName>
        <fullName evidence="1">DUF2913 domain-containing protein</fullName>
    </submittedName>
    <submittedName>
        <fullName evidence="2">Protein of uncharacterized function (DUF2913)</fullName>
    </submittedName>
</protein>
<name>A0A2C6CR75_9GAMM</name>
<dbReference type="RefSeq" id="WP_051323586.1">
    <property type="nucleotide sequence ID" value="NZ_CAADJA010000002.1"/>
</dbReference>
<evidence type="ECO:0000313" key="1">
    <source>
        <dbReference type="EMBL" id="PHI29179.1"/>
    </source>
</evidence>
<sequence length="101" mass="11192">MTSIKTTGDLAHLMFCALVALHLARQDGQMMNSDSENRFLVDWLATAQRQQRFAKHMDTDIRWLQAVGRHQGGLVSTLTSLWVLSTGSLVLTHSAPEGSLL</sequence>
<dbReference type="EMBL" id="PDDX01000001">
    <property type="protein sequence ID" value="PHI29179.1"/>
    <property type="molecule type" value="Genomic_DNA"/>
</dbReference>
<gene>
    <name evidence="1" type="ORF">CRN84_07515</name>
    <name evidence="2" type="ORF">NCTC12282_02304</name>
</gene>
<reference evidence="2 4" key="3">
    <citation type="submission" date="2019-03" db="EMBL/GenBank/DDBJ databases">
        <authorList>
            <consortium name="Pathogen Informatics"/>
        </authorList>
    </citation>
    <scope>NUCLEOTIDE SEQUENCE [LARGE SCALE GENOMIC DNA]</scope>
    <source>
        <strain evidence="2 4">NCTC12282</strain>
    </source>
</reference>
<accession>A0A2C6CR75</accession>
<reference evidence="1" key="1">
    <citation type="submission" date="2017-09" db="EMBL/GenBank/DDBJ databases">
        <title>FDA dAtabase for Regulatory Grade micrObial Sequences (FDA-ARGOS): Supporting development and validation of Infectious Disease Dx tests.</title>
        <authorList>
            <person name="Minogue T."/>
            <person name="Wolcott M."/>
            <person name="Wasieloski L."/>
            <person name="Aguilar W."/>
            <person name="Moore D."/>
            <person name="Tallon L.J."/>
            <person name="Sadzewicz L."/>
            <person name="Ott S."/>
            <person name="Zhao X."/>
            <person name="Nagaraj S."/>
            <person name="Vavikolanu K."/>
            <person name="Aluvathingal J."/>
            <person name="Nadendla S."/>
            <person name="Sichtig H."/>
        </authorList>
    </citation>
    <scope>NUCLEOTIDE SEQUENCE</scope>
    <source>
        <strain evidence="1">FDAARGOS_387</strain>
    </source>
</reference>
<reference evidence="3" key="2">
    <citation type="submission" date="2017-09" db="EMBL/GenBank/DDBJ databases">
        <title>FDA dAtabase for Regulatory Grade micrObial Sequences (FDA-ARGOS): Supporting development and validation of Infectious Disease Dx tests.</title>
        <authorList>
            <person name="Minogue T."/>
            <person name="Wolcott M."/>
            <person name="Wasieloski L."/>
            <person name="Aguilar W."/>
            <person name="Moore D."/>
            <person name="Tallon L."/>
            <person name="Sadzewicz L."/>
            <person name="Ott S."/>
            <person name="Zhao X."/>
            <person name="Nagaraj S."/>
            <person name="Vavikolanu K."/>
            <person name="Aluvathingal J."/>
            <person name="Nadendla S."/>
            <person name="Sichtig H."/>
        </authorList>
    </citation>
    <scope>NUCLEOTIDE SEQUENCE [LARGE SCALE GENOMIC DNA]</scope>
    <source>
        <strain evidence="3">FDAARGOS_387</strain>
    </source>
</reference>
<dbReference type="InterPro" id="IPR021316">
    <property type="entry name" value="DUF2913"/>
</dbReference>
<dbReference type="Proteomes" id="UP000224974">
    <property type="component" value="Unassembled WGS sequence"/>
</dbReference>
<proteinExistence type="predicted"/>
<dbReference type="Proteomes" id="UP000373449">
    <property type="component" value="Unassembled WGS sequence"/>
</dbReference>
<keyword evidence="3" id="KW-1185">Reference proteome</keyword>
<dbReference type="EMBL" id="CAADJA010000002">
    <property type="protein sequence ID" value="VFS47369.1"/>
    <property type="molecule type" value="Genomic_DNA"/>
</dbReference>
<dbReference type="STRING" id="1111728.GCA_000427805_04099"/>
<evidence type="ECO:0000313" key="4">
    <source>
        <dbReference type="Proteomes" id="UP000373449"/>
    </source>
</evidence>
<dbReference type="AlphaFoldDB" id="A0A2C6CR75"/>
<organism evidence="1 3">
    <name type="scientific">Budvicia aquatica</name>
    <dbReference type="NCBI Taxonomy" id="82979"/>
    <lineage>
        <taxon>Bacteria</taxon>
        <taxon>Pseudomonadati</taxon>
        <taxon>Pseudomonadota</taxon>
        <taxon>Gammaproteobacteria</taxon>
        <taxon>Enterobacterales</taxon>
        <taxon>Budviciaceae</taxon>
        <taxon>Budvicia</taxon>
    </lineage>
</organism>
<evidence type="ECO:0000313" key="2">
    <source>
        <dbReference type="EMBL" id="VFS47369.1"/>
    </source>
</evidence>
<dbReference type="Pfam" id="PF11140">
    <property type="entry name" value="DUF2913"/>
    <property type="match status" value="1"/>
</dbReference>
<evidence type="ECO:0000313" key="3">
    <source>
        <dbReference type="Proteomes" id="UP000224974"/>
    </source>
</evidence>